<feature type="transmembrane region" description="Helical" evidence="6">
    <location>
        <begin position="87"/>
        <end position="108"/>
    </location>
</feature>
<keyword evidence="4 6" id="KW-1133">Transmembrane helix</keyword>
<keyword evidence="2" id="KW-1003">Cell membrane</keyword>
<gene>
    <name evidence="7" type="ORF">E3U55_16240</name>
</gene>
<dbReference type="Pfam" id="PF02653">
    <property type="entry name" value="BPD_transp_2"/>
    <property type="match status" value="1"/>
</dbReference>
<evidence type="ECO:0000313" key="8">
    <source>
        <dbReference type="Proteomes" id="UP000297975"/>
    </source>
</evidence>
<protein>
    <submittedName>
        <fullName evidence="7">Branched-chain amino acid ABC transporter permease</fullName>
    </submittedName>
</protein>
<feature type="transmembrane region" description="Helical" evidence="6">
    <location>
        <begin position="162"/>
        <end position="179"/>
    </location>
</feature>
<proteinExistence type="predicted"/>
<comment type="subcellular location">
    <subcellularLocation>
        <location evidence="1">Cell membrane</location>
        <topology evidence="1">Multi-pass membrane protein</topology>
    </subcellularLocation>
</comment>
<accession>A0A4Y8IEL9</accession>
<feature type="transmembrane region" description="Helical" evidence="6">
    <location>
        <begin position="30"/>
        <end position="48"/>
    </location>
</feature>
<feature type="transmembrane region" description="Helical" evidence="6">
    <location>
        <begin position="292"/>
        <end position="316"/>
    </location>
</feature>
<dbReference type="PANTHER" id="PTHR30482">
    <property type="entry name" value="HIGH-AFFINITY BRANCHED-CHAIN AMINO ACID TRANSPORT SYSTEM PERMEASE"/>
    <property type="match status" value="1"/>
</dbReference>
<name>A0A4Y8IEL9_9BACI</name>
<feature type="transmembrane region" description="Helical" evidence="6">
    <location>
        <begin position="250"/>
        <end position="272"/>
    </location>
</feature>
<dbReference type="CDD" id="cd06581">
    <property type="entry name" value="TM_PBP1_LivM_like"/>
    <property type="match status" value="1"/>
</dbReference>
<organism evidence="7 8">
    <name type="scientific">Filobacillus milosensis</name>
    <dbReference type="NCBI Taxonomy" id="94137"/>
    <lineage>
        <taxon>Bacteria</taxon>
        <taxon>Bacillati</taxon>
        <taxon>Bacillota</taxon>
        <taxon>Bacilli</taxon>
        <taxon>Bacillales</taxon>
        <taxon>Bacillaceae</taxon>
        <taxon>Filobacillus</taxon>
    </lineage>
</organism>
<dbReference type="GO" id="GO:0005886">
    <property type="term" value="C:plasma membrane"/>
    <property type="evidence" value="ECO:0007669"/>
    <property type="project" value="UniProtKB-SubCell"/>
</dbReference>
<dbReference type="PANTHER" id="PTHR30482:SF17">
    <property type="entry name" value="ABC TRANSPORTER ATP-BINDING PROTEIN"/>
    <property type="match status" value="1"/>
</dbReference>
<reference evidence="7 8" key="1">
    <citation type="submission" date="2019-03" db="EMBL/GenBank/DDBJ databases">
        <authorList>
            <person name="He R.-H."/>
        </authorList>
    </citation>
    <scope>NUCLEOTIDE SEQUENCE [LARGE SCALE GENOMIC DNA]</scope>
    <source>
        <strain evidence="8">SH 714</strain>
    </source>
</reference>
<keyword evidence="8" id="KW-1185">Reference proteome</keyword>
<evidence type="ECO:0000256" key="3">
    <source>
        <dbReference type="ARBA" id="ARBA00022692"/>
    </source>
</evidence>
<dbReference type="InterPro" id="IPR043428">
    <property type="entry name" value="LivM-like"/>
</dbReference>
<evidence type="ECO:0000256" key="2">
    <source>
        <dbReference type="ARBA" id="ARBA00022475"/>
    </source>
</evidence>
<dbReference type="AlphaFoldDB" id="A0A4Y8IEL9"/>
<feature type="transmembrane region" description="Helical" evidence="6">
    <location>
        <begin position="6"/>
        <end position="25"/>
    </location>
</feature>
<feature type="transmembrane region" description="Helical" evidence="6">
    <location>
        <begin position="114"/>
        <end position="132"/>
    </location>
</feature>
<feature type="transmembrane region" description="Helical" evidence="6">
    <location>
        <begin position="60"/>
        <end position="80"/>
    </location>
</feature>
<dbReference type="GO" id="GO:0015658">
    <property type="term" value="F:branched-chain amino acid transmembrane transporter activity"/>
    <property type="evidence" value="ECO:0007669"/>
    <property type="project" value="InterPro"/>
</dbReference>
<dbReference type="InterPro" id="IPR001851">
    <property type="entry name" value="ABC_transp_permease"/>
</dbReference>
<evidence type="ECO:0000256" key="6">
    <source>
        <dbReference type="SAM" id="Phobius"/>
    </source>
</evidence>
<evidence type="ECO:0000256" key="4">
    <source>
        <dbReference type="ARBA" id="ARBA00022989"/>
    </source>
</evidence>
<comment type="caution">
    <text evidence="7">The sequence shown here is derived from an EMBL/GenBank/DDBJ whole genome shotgun (WGS) entry which is preliminary data.</text>
</comment>
<dbReference type="OrthoDB" id="9789927at2"/>
<dbReference type="Proteomes" id="UP000297975">
    <property type="component" value="Unassembled WGS sequence"/>
</dbReference>
<dbReference type="RefSeq" id="WP_134341531.1">
    <property type="nucleotide sequence ID" value="NZ_SOPW01000026.1"/>
</dbReference>
<evidence type="ECO:0000256" key="1">
    <source>
        <dbReference type="ARBA" id="ARBA00004651"/>
    </source>
</evidence>
<evidence type="ECO:0000256" key="5">
    <source>
        <dbReference type="ARBA" id="ARBA00023136"/>
    </source>
</evidence>
<sequence length="339" mass="37952">MIKTIQKSTWIYIAVAFMLVLLPFFKDERWFLFLMIQVFTFGIFAMSYDLLLGYTGIVSFGHAMFFGLGAYSIGITLNFLESTFMNLFLGILLALVLGGIVAFFAGILTLRLKSHYYAMLTLALASLFLVLAEKWRSVTRGSDGFTFRIPELPGPLQDHRNLVVYMFCLVSMVLIFFGLRRLTESPLGKILVAIRENEGRVESLGFRIMPYKVIISVVSGVVASFAGVLYAISIRFVGTNVFGIDVTLDALLMTIIGGVGTLVGPIIGAGIIEFAHHYLSDLSDVHWIFERWIILFGIVYILAVIFFPAGIVGTLWHKLAKRKHKKQEMKQKTSDKLAS</sequence>
<evidence type="ECO:0000313" key="7">
    <source>
        <dbReference type="EMBL" id="TFB13390.1"/>
    </source>
</evidence>
<feature type="transmembrane region" description="Helical" evidence="6">
    <location>
        <begin position="213"/>
        <end position="238"/>
    </location>
</feature>
<keyword evidence="3 6" id="KW-0812">Transmembrane</keyword>
<keyword evidence="5 6" id="KW-0472">Membrane</keyword>
<dbReference type="EMBL" id="SOPW01000026">
    <property type="protein sequence ID" value="TFB13390.1"/>
    <property type="molecule type" value="Genomic_DNA"/>
</dbReference>